<dbReference type="InterPro" id="IPR003602">
    <property type="entry name" value="Topo_IA_DNA-bd_dom"/>
</dbReference>
<dbReference type="SUPFAM" id="SSF56712">
    <property type="entry name" value="Prokaryotic type I DNA topoisomerase"/>
    <property type="match status" value="1"/>
</dbReference>
<dbReference type="EMBL" id="CAUZMB010000006">
    <property type="protein sequence ID" value="CAK1246317.1"/>
    <property type="molecule type" value="Genomic_DNA"/>
</dbReference>
<gene>
    <name evidence="6" type="ORF">R55214_HHFBAMCI_01067</name>
</gene>
<reference evidence="6 7" key="1">
    <citation type="submission" date="2023-10" db="EMBL/GenBank/DDBJ databases">
        <authorList>
            <person name="Botero Cardona J."/>
        </authorList>
    </citation>
    <scope>NUCLEOTIDE SEQUENCE [LARGE SCALE GENOMIC DNA]</scope>
    <source>
        <strain evidence="6 7">R-55214</strain>
    </source>
</reference>
<dbReference type="PRINTS" id="PR00417">
    <property type="entry name" value="PRTPISMRASEI"/>
</dbReference>
<dbReference type="Proteomes" id="UP001314166">
    <property type="component" value="Unassembled WGS sequence"/>
</dbReference>
<accession>A0ABN9YWI4</accession>
<evidence type="ECO:0000259" key="4">
    <source>
        <dbReference type="PROSITE" id="PS50880"/>
    </source>
</evidence>
<evidence type="ECO:0000256" key="3">
    <source>
        <dbReference type="ARBA" id="ARBA00023235"/>
    </source>
</evidence>
<evidence type="ECO:0000259" key="5">
    <source>
        <dbReference type="PROSITE" id="PS52039"/>
    </source>
</evidence>
<dbReference type="InterPro" id="IPR000380">
    <property type="entry name" value="Topo_IA"/>
</dbReference>
<dbReference type="PROSITE" id="PS52039">
    <property type="entry name" value="TOPO_IA_2"/>
    <property type="match status" value="1"/>
</dbReference>
<organism evidence="6 7">
    <name type="scientific">Fructobacillus evanidus</name>
    <dbReference type="NCBI Taxonomy" id="3064281"/>
    <lineage>
        <taxon>Bacteria</taxon>
        <taxon>Bacillati</taxon>
        <taxon>Bacillota</taxon>
        <taxon>Bacilli</taxon>
        <taxon>Lactobacillales</taxon>
        <taxon>Lactobacillaceae</taxon>
        <taxon>Fructobacillus</taxon>
    </lineage>
</organism>
<evidence type="ECO:0000256" key="1">
    <source>
        <dbReference type="ARBA" id="ARBA00023029"/>
    </source>
</evidence>
<name>A0ABN9YWI4_9LACO</name>
<evidence type="ECO:0000256" key="2">
    <source>
        <dbReference type="ARBA" id="ARBA00023125"/>
    </source>
</evidence>
<dbReference type="InterPro" id="IPR006171">
    <property type="entry name" value="TOPRIM_dom"/>
</dbReference>
<dbReference type="Pfam" id="PF01751">
    <property type="entry name" value="Toprim"/>
    <property type="match status" value="1"/>
</dbReference>
<evidence type="ECO:0000313" key="6">
    <source>
        <dbReference type="EMBL" id="CAK1246317.1"/>
    </source>
</evidence>
<sequence length="691" mass="78277">MTKYLILTEKPSARRNFEKALGGLSGHFADFDYELTNLRGHVMTLAEPQDQVPDTLTTQIKSWDLKDLPWDLNQFNWKRTYIVSKNPRTGKQESTKSLLDDFKKKASQGFDGIVIATDTDPSGEGDLLAWEAIDAIKWTGPVYRANFVDESEKGLRKALEHLKPILSFQEHGPLQKGLARNKWDFASMQLTRAATTLTKKQGYPFVSRQGRLKSAMILRVYQQLEAIKNYQRVPFFENRYHDENGHTYARSVNKDEAPDFRYTSQEEAQIQETLPETATPVVISTQPKETQPPKLLDLASLSAILAKEGFQAKEVAATYQKLYEAKIVSYPRTEDKTITPEQYEDLRPLVDKIAQTVGVDVSLLTRREPRKTHVQEKGAHGANRPGPVVPSSLEGLLTYGPSAPKIYEVLAKNYLAMMAENYHYTQIKAQLAELPNFTTTINQPQSQGWHLVYQDQDEEEDQTRSTQGIGQQARRFLYEGQNKKPTAPTWKWLKTFLERYNIGTGATRTNTYGELTSGKNAYMIDQKGKISLTDSGLAAAILVQDTYIANPKTTKRVFDIFDQVGRFEMTADEALHSLNVTVAHDLPIMAENVKQLENAIEKPTSYEPKEKVSGEWHGEEVTFNASFSGHRFTAEEVAQLLSGEVITFQAMSKKGKSYTAKGQLAKKRYKGKDFIGFDLILDKKKTRKMKK</sequence>
<dbReference type="InterPro" id="IPR013826">
    <property type="entry name" value="Topo_IA_cen_sub3"/>
</dbReference>
<dbReference type="SMART" id="SM00437">
    <property type="entry name" value="TOP1Ac"/>
    <property type="match status" value="1"/>
</dbReference>
<dbReference type="EC" id="5.99.1.2" evidence="6"/>
<dbReference type="Gene3D" id="1.10.290.10">
    <property type="entry name" value="Topoisomerase I, domain 4"/>
    <property type="match status" value="1"/>
</dbReference>
<dbReference type="GO" id="GO:0016853">
    <property type="term" value="F:isomerase activity"/>
    <property type="evidence" value="ECO:0007669"/>
    <property type="project" value="UniProtKB-KW"/>
</dbReference>
<comment type="caution">
    <text evidence="6">The sequence shown here is derived from an EMBL/GenBank/DDBJ whole genome shotgun (WGS) entry which is preliminary data.</text>
</comment>
<protein>
    <submittedName>
        <fullName evidence="6">DNA topoisomerase IA (TopA)</fullName>
        <ecNumber evidence="6">5.99.1.2</ecNumber>
    </submittedName>
</protein>
<dbReference type="Pfam" id="PF01131">
    <property type="entry name" value="Topoisom_bac"/>
    <property type="match status" value="1"/>
</dbReference>
<feature type="domain" description="Topo IA-type catalytic" evidence="5">
    <location>
        <begin position="170"/>
        <end position="586"/>
    </location>
</feature>
<dbReference type="PROSITE" id="PS00396">
    <property type="entry name" value="TOPO_IA_1"/>
    <property type="match status" value="1"/>
</dbReference>
<dbReference type="InterPro" id="IPR013824">
    <property type="entry name" value="Topo_IA_cen_sub1"/>
</dbReference>
<proteinExistence type="predicted"/>
<keyword evidence="7" id="KW-1185">Reference proteome</keyword>
<dbReference type="PROSITE" id="PS50880">
    <property type="entry name" value="TOPRIM"/>
    <property type="match status" value="1"/>
</dbReference>
<dbReference type="PANTHER" id="PTHR11390:SF21">
    <property type="entry name" value="DNA TOPOISOMERASE 3-ALPHA"/>
    <property type="match status" value="1"/>
</dbReference>
<dbReference type="Gene3D" id="1.10.460.10">
    <property type="entry name" value="Topoisomerase I, domain 2"/>
    <property type="match status" value="1"/>
</dbReference>
<keyword evidence="2" id="KW-0238">DNA-binding</keyword>
<dbReference type="Gene3D" id="2.70.20.10">
    <property type="entry name" value="Topoisomerase I, domain 3"/>
    <property type="match status" value="1"/>
</dbReference>
<evidence type="ECO:0000313" key="7">
    <source>
        <dbReference type="Proteomes" id="UP001314166"/>
    </source>
</evidence>
<keyword evidence="1" id="KW-0799">Topoisomerase</keyword>
<keyword evidence="3 6" id="KW-0413">Isomerase</keyword>
<dbReference type="InterPro" id="IPR013497">
    <property type="entry name" value="Topo_IA_cen"/>
</dbReference>
<dbReference type="SMART" id="SM00493">
    <property type="entry name" value="TOPRIM"/>
    <property type="match status" value="1"/>
</dbReference>
<dbReference type="CDD" id="cd01028">
    <property type="entry name" value="TOPRIM_TopoIA"/>
    <property type="match status" value="1"/>
</dbReference>
<dbReference type="PANTHER" id="PTHR11390">
    <property type="entry name" value="PROKARYOTIC DNA TOPOISOMERASE"/>
    <property type="match status" value="1"/>
</dbReference>
<feature type="domain" description="Toprim" evidence="4">
    <location>
        <begin position="3"/>
        <end position="151"/>
    </location>
</feature>
<dbReference type="InterPro" id="IPR013825">
    <property type="entry name" value="Topo_IA_cen_sub2"/>
</dbReference>
<dbReference type="RefSeq" id="WP_338348499.1">
    <property type="nucleotide sequence ID" value="NZ_CAUZLV010000002.1"/>
</dbReference>
<dbReference type="InterPro" id="IPR023405">
    <property type="entry name" value="Topo_IA_core_domain"/>
</dbReference>
<dbReference type="Gene3D" id="3.40.50.140">
    <property type="match status" value="1"/>
</dbReference>
<dbReference type="InterPro" id="IPR023406">
    <property type="entry name" value="Topo_IA_AS"/>
</dbReference>